<dbReference type="SUPFAM" id="SSF51206">
    <property type="entry name" value="cAMP-binding domain-like"/>
    <property type="match status" value="1"/>
</dbReference>
<dbReference type="EMBL" id="JRKS01000032">
    <property type="protein sequence ID" value="KGJ06298.1"/>
    <property type="molecule type" value="Genomic_DNA"/>
</dbReference>
<dbReference type="InterPro" id="IPR014710">
    <property type="entry name" value="RmlC-like_jellyroll"/>
</dbReference>
<name>A0A099F7S8_9RHOB</name>
<dbReference type="PROSITE" id="PS50042">
    <property type="entry name" value="CNMP_BINDING_3"/>
    <property type="match status" value="1"/>
</dbReference>
<dbReference type="InterPro" id="IPR018490">
    <property type="entry name" value="cNMP-bd_dom_sf"/>
</dbReference>
<dbReference type="InterPro" id="IPR036390">
    <property type="entry name" value="WH_DNA-bd_sf"/>
</dbReference>
<dbReference type="PANTHER" id="PTHR24567:SF74">
    <property type="entry name" value="HTH-TYPE TRANSCRIPTIONAL REGULATOR ARCR"/>
    <property type="match status" value="1"/>
</dbReference>
<organism evidence="6 7">
    <name type="scientific">Paracoccus sphaerophysae</name>
    <dbReference type="NCBI Taxonomy" id="690417"/>
    <lineage>
        <taxon>Bacteria</taxon>
        <taxon>Pseudomonadati</taxon>
        <taxon>Pseudomonadota</taxon>
        <taxon>Alphaproteobacteria</taxon>
        <taxon>Rhodobacterales</taxon>
        <taxon>Paracoccaceae</taxon>
        <taxon>Paracoccus</taxon>
    </lineage>
</organism>
<evidence type="ECO:0000256" key="2">
    <source>
        <dbReference type="ARBA" id="ARBA00023125"/>
    </source>
</evidence>
<dbReference type="PANTHER" id="PTHR24567">
    <property type="entry name" value="CRP FAMILY TRANSCRIPTIONAL REGULATORY PROTEIN"/>
    <property type="match status" value="1"/>
</dbReference>
<dbReference type="GO" id="GO:0003700">
    <property type="term" value="F:DNA-binding transcription factor activity"/>
    <property type="evidence" value="ECO:0007669"/>
    <property type="project" value="TreeGrafter"/>
</dbReference>
<proteinExistence type="predicted"/>
<dbReference type="GO" id="GO:0003677">
    <property type="term" value="F:DNA binding"/>
    <property type="evidence" value="ECO:0007669"/>
    <property type="project" value="UniProtKB-KW"/>
</dbReference>
<dbReference type="InterPro" id="IPR036388">
    <property type="entry name" value="WH-like_DNA-bd_sf"/>
</dbReference>
<feature type="domain" description="Cyclic nucleotide-binding" evidence="4">
    <location>
        <begin position="14"/>
        <end position="117"/>
    </location>
</feature>
<dbReference type="CDD" id="cd00038">
    <property type="entry name" value="CAP_ED"/>
    <property type="match status" value="1"/>
</dbReference>
<feature type="domain" description="HTH crp-type" evidence="5">
    <location>
        <begin position="148"/>
        <end position="216"/>
    </location>
</feature>
<keyword evidence="7" id="KW-1185">Reference proteome</keyword>
<dbReference type="InterPro" id="IPR050397">
    <property type="entry name" value="Env_Response_Regulators"/>
</dbReference>
<dbReference type="PROSITE" id="PS51063">
    <property type="entry name" value="HTH_CRP_2"/>
    <property type="match status" value="1"/>
</dbReference>
<keyword evidence="1" id="KW-0805">Transcription regulation</keyword>
<evidence type="ECO:0000313" key="6">
    <source>
        <dbReference type="EMBL" id="KGJ06298.1"/>
    </source>
</evidence>
<reference evidence="6 7" key="1">
    <citation type="submission" date="2014-09" db="EMBL/GenBank/DDBJ databases">
        <authorList>
            <person name="McGinnis J.M."/>
            <person name="Wolfgang W.J."/>
        </authorList>
    </citation>
    <scope>NUCLEOTIDE SEQUENCE [LARGE SCALE GENOMIC DNA]</scope>
    <source>
        <strain evidence="6 7">HAMBI 3106</strain>
    </source>
</reference>
<evidence type="ECO:0000256" key="1">
    <source>
        <dbReference type="ARBA" id="ARBA00023015"/>
    </source>
</evidence>
<reference evidence="6 7" key="2">
    <citation type="submission" date="2014-10" db="EMBL/GenBank/DDBJ databases">
        <title>Paracoccus sanguinis sp. nov., isolated from clinical specimens of New York State patients.</title>
        <authorList>
            <person name="Mingle L.A."/>
            <person name="Cole J.A."/>
            <person name="Lapierre P."/>
            <person name="Musser K.A."/>
        </authorList>
    </citation>
    <scope>NUCLEOTIDE SEQUENCE [LARGE SCALE GENOMIC DNA]</scope>
    <source>
        <strain evidence="6 7">HAMBI 3106</strain>
    </source>
</reference>
<dbReference type="RefSeq" id="WP_036719918.1">
    <property type="nucleotide sequence ID" value="NZ_JRKS01000032.1"/>
</dbReference>
<dbReference type="Gene3D" id="1.10.10.10">
    <property type="entry name" value="Winged helix-like DNA-binding domain superfamily/Winged helix DNA-binding domain"/>
    <property type="match status" value="1"/>
</dbReference>
<dbReference type="STRING" id="690417.IC63_10645"/>
<dbReference type="AlphaFoldDB" id="A0A099F7S8"/>
<evidence type="ECO:0000259" key="4">
    <source>
        <dbReference type="PROSITE" id="PS50042"/>
    </source>
</evidence>
<sequence>MTPADLDIARQSTLLARLPAPLQAKLMEGAQVQSFDIGQTVFLQDDPAVALFIVLDGWVKLYRVAPSGAEAVVSVMTRGRSFGEAVALRDMPYPVSAEAITPARLVRIDATRLRNLLQSDPVLATSMLASTYVHLQQLVEQVEHLKARSGVQRVAEFLLDLSTCAEGGCSVTLPYNKALIAGRLGMKPESLSRAFARLRQHGVRIDAAQAHIDDLDALRDLAAEDPAKAWMR</sequence>
<protein>
    <submittedName>
        <fullName evidence="6">Cyclic nucleotide-binding protein</fullName>
    </submittedName>
</protein>
<comment type="caution">
    <text evidence="6">The sequence shown here is derived from an EMBL/GenBank/DDBJ whole genome shotgun (WGS) entry which is preliminary data.</text>
</comment>
<keyword evidence="3" id="KW-0804">Transcription</keyword>
<evidence type="ECO:0000313" key="7">
    <source>
        <dbReference type="Proteomes" id="UP000029917"/>
    </source>
</evidence>
<dbReference type="SMART" id="SM00419">
    <property type="entry name" value="HTH_CRP"/>
    <property type="match status" value="1"/>
</dbReference>
<dbReference type="InterPro" id="IPR000595">
    <property type="entry name" value="cNMP-bd_dom"/>
</dbReference>
<evidence type="ECO:0000256" key="3">
    <source>
        <dbReference type="ARBA" id="ARBA00023163"/>
    </source>
</evidence>
<dbReference type="SUPFAM" id="SSF46785">
    <property type="entry name" value="Winged helix' DNA-binding domain"/>
    <property type="match status" value="1"/>
</dbReference>
<dbReference type="GO" id="GO:0005829">
    <property type="term" value="C:cytosol"/>
    <property type="evidence" value="ECO:0007669"/>
    <property type="project" value="TreeGrafter"/>
</dbReference>
<dbReference type="Pfam" id="PF13545">
    <property type="entry name" value="HTH_Crp_2"/>
    <property type="match status" value="1"/>
</dbReference>
<dbReference type="Pfam" id="PF00027">
    <property type="entry name" value="cNMP_binding"/>
    <property type="match status" value="1"/>
</dbReference>
<dbReference type="OrthoDB" id="190787at2"/>
<evidence type="ECO:0000259" key="5">
    <source>
        <dbReference type="PROSITE" id="PS51063"/>
    </source>
</evidence>
<gene>
    <name evidence="6" type="ORF">IC63_10645</name>
</gene>
<dbReference type="InterPro" id="IPR012318">
    <property type="entry name" value="HTH_CRP"/>
</dbReference>
<keyword evidence="2" id="KW-0238">DNA-binding</keyword>
<accession>A0A099F7S8</accession>
<dbReference type="Gene3D" id="2.60.120.10">
    <property type="entry name" value="Jelly Rolls"/>
    <property type="match status" value="1"/>
</dbReference>
<dbReference type="Proteomes" id="UP000029917">
    <property type="component" value="Unassembled WGS sequence"/>
</dbReference>
<dbReference type="SMART" id="SM00100">
    <property type="entry name" value="cNMP"/>
    <property type="match status" value="1"/>
</dbReference>